<organism evidence="2 3">
    <name type="scientific">Stigmatella aurantiaca (strain DW4/3-1)</name>
    <dbReference type="NCBI Taxonomy" id="378806"/>
    <lineage>
        <taxon>Bacteria</taxon>
        <taxon>Pseudomonadati</taxon>
        <taxon>Myxococcota</taxon>
        <taxon>Myxococcia</taxon>
        <taxon>Myxococcales</taxon>
        <taxon>Cystobacterineae</taxon>
        <taxon>Archangiaceae</taxon>
        <taxon>Stigmatella</taxon>
    </lineage>
</organism>
<evidence type="ECO:0000313" key="2">
    <source>
        <dbReference type="EMBL" id="EAU68522.1"/>
    </source>
</evidence>
<gene>
    <name evidence="2" type="ORF">STIAU_7358</name>
</gene>
<feature type="region of interest" description="Disordered" evidence="1">
    <location>
        <begin position="1"/>
        <end position="108"/>
    </location>
</feature>
<protein>
    <submittedName>
        <fullName evidence="2">Tena/thi-4 family protein</fullName>
    </submittedName>
</protein>
<dbReference type="Proteomes" id="UP000032702">
    <property type="component" value="Unassembled WGS sequence"/>
</dbReference>
<accession>Q099X9</accession>
<dbReference type="SUPFAM" id="SSF48613">
    <property type="entry name" value="Heme oxygenase-like"/>
    <property type="match status" value="1"/>
</dbReference>
<dbReference type="EMBL" id="AAMD01000016">
    <property type="protein sequence ID" value="EAU68522.1"/>
    <property type="molecule type" value="Genomic_DNA"/>
</dbReference>
<reference evidence="2 3" key="1">
    <citation type="submission" date="2006-04" db="EMBL/GenBank/DDBJ databases">
        <authorList>
            <person name="Nierman W.C."/>
        </authorList>
    </citation>
    <scope>NUCLEOTIDE SEQUENCE [LARGE SCALE GENOMIC DNA]</scope>
    <source>
        <strain evidence="2 3">DW4/3-1</strain>
    </source>
</reference>
<sequence>MNPALLPGSDPGPPAAGGPSSRTPPLQAPGPAPPSPRPAGPRPRAGGVPPRNAARLPARPRRTVRPGGRGRATTTGAPPTSSPALRRAPLEIGPRCAGTARTHGRASRAPVLRAALLSSASPDSSSEPSLPLPFGVLAQSSTGLIFPKKTEPLLALLFLAAKERQGSRRDSLPRLFPFINKRSCPVHLETEIPTPPPLDWTTALESEGQTLLKELDAHPAARRLFQGTIDANGYARYLVQTYHYVRWTMPLLAEAGYRIQRQGKCPALAELLIQKSQEEHGHERWLLSDLKNLGWSAEQVERTEHCPAVAAYVAWNRYTTQCGAPTAFLGTAYVLEYLSVQRASATVERLLAANTIPNIAKAVTFLRGHGQADGEHVAELTSALRSLTDREEQSALLLSARTTRTLYRGLFPDEREQRAPPSH</sequence>
<proteinExistence type="predicted"/>
<name>Q099X9_STIAD</name>
<feature type="compositionally biased region" description="Pro residues" evidence="1">
    <location>
        <begin position="26"/>
        <end position="41"/>
    </location>
</feature>
<comment type="caution">
    <text evidence="2">The sequence shown here is derived from an EMBL/GenBank/DDBJ whole genome shotgun (WGS) entry which is preliminary data.</text>
</comment>
<evidence type="ECO:0000313" key="3">
    <source>
        <dbReference type="Proteomes" id="UP000032702"/>
    </source>
</evidence>
<dbReference type="Gene3D" id="1.20.910.10">
    <property type="entry name" value="Heme oxygenase-like"/>
    <property type="match status" value="1"/>
</dbReference>
<dbReference type="Pfam" id="PF14518">
    <property type="entry name" value="Haem_oxygenas_2"/>
    <property type="match status" value="1"/>
</dbReference>
<evidence type="ECO:0000256" key="1">
    <source>
        <dbReference type="SAM" id="MobiDB-lite"/>
    </source>
</evidence>
<dbReference type="InterPro" id="IPR016084">
    <property type="entry name" value="Haem_Oase-like_multi-hlx"/>
</dbReference>
<feature type="compositionally biased region" description="Low complexity" evidence="1">
    <location>
        <begin position="71"/>
        <end position="84"/>
    </location>
</feature>
<dbReference type="AlphaFoldDB" id="Q099X9"/>
<feature type="compositionally biased region" description="Low complexity" evidence="1">
    <location>
        <begin position="42"/>
        <end position="57"/>
    </location>
</feature>